<sequence>MKKATTLFLLMLLCSVSIPVSAVEQTNNEVGITFYQPTNKNQTIPMERVTIENPKKNERQASRISADVGSKIYPKTNEAKPFLFAGVGMVVVFLMVFLSFLKNKHRHGEMPDGKL</sequence>
<evidence type="ECO:0000256" key="2">
    <source>
        <dbReference type="SAM" id="SignalP"/>
    </source>
</evidence>
<protein>
    <recommendedName>
        <fullName evidence="5">LPXTG cell wall anchor domain-containing protein</fullName>
    </recommendedName>
</protein>
<dbReference type="AlphaFoldDB" id="A0A367CDM2"/>
<evidence type="ECO:0000313" key="3">
    <source>
        <dbReference type="EMBL" id="RCA10749.1"/>
    </source>
</evidence>
<comment type="caution">
    <text evidence="3">The sequence shown here is derived from an EMBL/GenBank/DDBJ whole genome shotgun (WGS) entry which is preliminary data.</text>
</comment>
<evidence type="ECO:0008006" key="5">
    <source>
        <dbReference type="Google" id="ProtNLM"/>
    </source>
</evidence>
<feature type="chain" id="PRO_5038720279" description="LPXTG cell wall anchor domain-containing protein" evidence="2">
    <location>
        <begin position="23"/>
        <end position="115"/>
    </location>
</feature>
<keyword evidence="1" id="KW-0472">Membrane</keyword>
<dbReference type="EMBL" id="LEPB01000004">
    <property type="protein sequence ID" value="RCA10749.1"/>
    <property type="molecule type" value="Genomic_DNA"/>
</dbReference>
<evidence type="ECO:0000256" key="1">
    <source>
        <dbReference type="SAM" id="Phobius"/>
    </source>
</evidence>
<feature type="signal peptide" evidence="2">
    <location>
        <begin position="1"/>
        <end position="22"/>
    </location>
</feature>
<gene>
    <name evidence="3" type="ORF">EA71_01502</name>
</gene>
<dbReference type="Proteomes" id="UP000252797">
    <property type="component" value="Unassembled WGS sequence"/>
</dbReference>
<keyword evidence="1" id="KW-0812">Transmembrane</keyword>
<keyword evidence="2" id="KW-0732">Signal</keyword>
<evidence type="ECO:0000313" key="4">
    <source>
        <dbReference type="Proteomes" id="UP000252797"/>
    </source>
</evidence>
<name>A0A367CDM2_9ENTE</name>
<organism evidence="3 4">
    <name type="scientific">Enterococcus durans</name>
    <dbReference type="NCBI Taxonomy" id="53345"/>
    <lineage>
        <taxon>Bacteria</taxon>
        <taxon>Bacillati</taxon>
        <taxon>Bacillota</taxon>
        <taxon>Bacilli</taxon>
        <taxon>Lactobacillales</taxon>
        <taxon>Enterococcaceae</taxon>
        <taxon>Enterococcus</taxon>
    </lineage>
</organism>
<accession>A0A367CDM2</accession>
<proteinExistence type="predicted"/>
<dbReference type="RefSeq" id="WP_113845674.1">
    <property type="nucleotide sequence ID" value="NZ_LEPB01000004.1"/>
</dbReference>
<feature type="transmembrane region" description="Helical" evidence="1">
    <location>
        <begin position="82"/>
        <end position="101"/>
    </location>
</feature>
<keyword evidence="1" id="KW-1133">Transmembrane helix</keyword>
<reference evidence="3 4" key="1">
    <citation type="submission" date="2015-06" db="EMBL/GenBank/DDBJ databases">
        <title>The Genome Sequence of Enterococcus durans 4EA1.</title>
        <authorList>
            <consortium name="The Broad Institute Genomics Platform"/>
            <consortium name="The Broad Institute Genome Sequencing Center for Infectious Disease"/>
            <person name="Earl A.M."/>
            <person name="Van Tyne D."/>
            <person name="Lebreton F."/>
            <person name="Saavedra J.T."/>
            <person name="Gilmore M.S."/>
            <person name="Manson Mcguire A."/>
            <person name="Clock S."/>
            <person name="Crupain M."/>
            <person name="Rangan U."/>
            <person name="Young S."/>
            <person name="Abouelleil A."/>
            <person name="Cao P."/>
            <person name="Chapman S.B."/>
            <person name="Griggs A."/>
            <person name="Priest M."/>
            <person name="Shea T."/>
            <person name="Wortman J."/>
            <person name="Nusbaum C."/>
            <person name="Birren B."/>
        </authorList>
    </citation>
    <scope>NUCLEOTIDE SEQUENCE [LARGE SCALE GENOMIC DNA]</scope>
    <source>
        <strain evidence="3 4">4EA1</strain>
    </source>
</reference>